<protein>
    <submittedName>
        <fullName evidence="3">DNA polymerase</fullName>
    </submittedName>
</protein>
<feature type="region of interest" description="Disordered" evidence="1">
    <location>
        <begin position="1"/>
        <end position="24"/>
    </location>
</feature>
<reference evidence="3" key="1">
    <citation type="submission" date="2008-07" db="EMBL/GenBank/DDBJ databases">
        <authorList>
            <person name="Nagamine B.S."/>
            <person name="Bratanich A.C."/>
        </authorList>
    </citation>
    <scope>NUCLEOTIDE SEQUENCE</scope>
</reference>
<reference evidence="3" key="2">
    <citation type="journal article" date="2011" name="Arch. Virol.">
        <title>A novel gammaherpesvirus isolated from a black-tailed prairie dog (Cynomys ludovicianus).</title>
        <authorList>
            <person name="Nagamine B."/>
            <person name="Jones L."/>
            <person name="Tellgren-Roth C."/>
            <person name="Cavender J."/>
            <person name="Bratanich A.C."/>
        </authorList>
    </citation>
    <scope>NUCLEOTIDE SEQUENCE</scope>
</reference>
<feature type="domain" description="DNA-directed DNA polymerase family B exonuclease" evidence="2">
    <location>
        <begin position="216"/>
        <end position="263"/>
    </location>
</feature>
<dbReference type="InterPro" id="IPR012337">
    <property type="entry name" value="RNaseH-like_sf"/>
</dbReference>
<accession>B5ANH9</accession>
<proteinExistence type="predicted"/>
<organism evidence="3">
    <name type="scientific">Cynomys herpesvirus</name>
    <dbReference type="NCBI Taxonomy" id="550803"/>
    <lineage>
        <taxon>Viruses</taxon>
        <taxon>Duplodnaviria</taxon>
        <taxon>Heunggongvirae</taxon>
        <taxon>Peploviricota</taxon>
        <taxon>Herviviricetes</taxon>
        <taxon>Herpesvirales</taxon>
        <taxon>Orthoherpesviridae</taxon>
        <taxon>Gammaherpesvirinae</taxon>
    </lineage>
</organism>
<dbReference type="Pfam" id="PF03104">
    <property type="entry name" value="DNA_pol_B_exo1"/>
    <property type="match status" value="1"/>
</dbReference>
<evidence type="ECO:0000256" key="1">
    <source>
        <dbReference type="SAM" id="MobiDB-lite"/>
    </source>
</evidence>
<sequence>MDFYNPYLGTKSKKSNQPASSCSNQQSRLVPKCLKFPGSTEIIPVTANVPPTFFFNQIPGRVFHPDGKSMWVHSPQPTDTATRPLHFHVYDIIETQYSSQQCDFLPFKVQTDIIPCGIVLKLLGRTAEGRSVCLNVFGQTLYFYARVPDHCNLPFLLQQAVNTKFGRPSCSFYTELVTKKLLDGYDPKEYPVYKITLTSFTALQHITDALMSAGCTLFETNVDAVSRFLVDNDYSTFGWYTCKQATPRINPRDSNTELEFDCSIYD</sequence>
<name>B5ANH9_9GAMA</name>
<dbReference type="Gene3D" id="3.30.342.10">
    <property type="entry name" value="DNA Polymerase, chain B, domain 1"/>
    <property type="match status" value="1"/>
</dbReference>
<feature type="non-terminal residue" evidence="3">
    <location>
        <position position="266"/>
    </location>
</feature>
<evidence type="ECO:0000313" key="3">
    <source>
        <dbReference type="EMBL" id="ACG63562.1"/>
    </source>
</evidence>
<dbReference type="SUPFAM" id="SSF53098">
    <property type="entry name" value="Ribonuclease H-like"/>
    <property type="match status" value="1"/>
</dbReference>
<feature type="compositionally biased region" description="Polar residues" evidence="1">
    <location>
        <begin position="15"/>
        <end position="24"/>
    </location>
</feature>
<dbReference type="PANTHER" id="PTHR10322:SF23">
    <property type="entry name" value="DNA POLYMERASE DELTA CATALYTIC SUBUNIT"/>
    <property type="match status" value="1"/>
</dbReference>
<dbReference type="InterPro" id="IPR006133">
    <property type="entry name" value="DNA-dir_DNA_pol_B_exonuc"/>
</dbReference>
<dbReference type="EMBL" id="EU863273">
    <property type="protein sequence ID" value="ACG63562.1"/>
    <property type="molecule type" value="Genomic_DNA"/>
</dbReference>
<dbReference type="PANTHER" id="PTHR10322">
    <property type="entry name" value="DNA POLYMERASE CATALYTIC SUBUNIT"/>
    <property type="match status" value="1"/>
</dbReference>
<dbReference type="InterPro" id="IPR050240">
    <property type="entry name" value="DNA_pol_type-B"/>
</dbReference>
<evidence type="ECO:0000259" key="2">
    <source>
        <dbReference type="Pfam" id="PF03104"/>
    </source>
</evidence>